<gene>
    <name evidence="7" type="ORF">ACFPT7_18140</name>
</gene>
<evidence type="ECO:0000256" key="2">
    <source>
        <dbReference type="ARBA" id="ARBA00022723"/>
    </source>
</evidence>
<keyword evidence="2 4" id="KW-0479">Metal-binding</keyword>
<dbReference type="Gene3D" id="2.120.10.30">
    <property type="entry name" value="TolB, C-terminal domain"/>
    <property type="match status" value="1"/>
</dbReference>
<dbReference type="InterPro" id="IPR009056">
    <property type="entry name" value="Cyt_c-like_dom"/>
</dbReference>
<dbReference type="Gene3D" id="1.10.760.10">
    <property type="entry name" value="Cytochrome c-like domain"/>
    <property type="match status" value="1"/>
</dbReference>
<proteinExistence type="predicted"/>
<dbReference type="EMBL" id="JBHSPH010000009">
    <property type="protein sequence ID" value="MFC5864231.1"/>
    <property type="molecule type" value="Genomic_DNA"/>
</dbReference>
<dbReference type="SUPFAM" id="SSF46626">
    <property type="entry name" value="Cytochrome c"/>
    <property type="match status" value="1"/>
</dbReference>
<dbReference type="Pfam" id="PF22807">
    <property type="entry name" value="TrAA12"/>
    <property type="match status" value="1"/>
</dbReference>
<keyword evidence="3 4" id="KW-0408">Iron</keyword>
<evidence type="ECO:0000313" key="7">
    <source>
        <dbReference type="EMBL" id="MFC5864231.1"/>
    </source>
</evidence>
<evidence type="ECO:0000313" key="8">
    <source>
        <dbReference type="Proteomes" id="UP001596091"/>
    </source>
</evidence>
<protein>
    <submittedName>
        <fullName evidence="7">C-type cytochrome</fullName>
    </submittedName>
</protein>
<dbReference type="Pfam" id="PF00034">
    <property type="entry name" value="Cytochrom_C"/>
    <property type="match status" value="1"/>
</dbReference>
<dbReference type="InterPro" id="IPR036909">
    <property type="entry name" value="Cyt_c-like_dom_sf"/>
</dbReference>
<organism evidence="7 8">
    <name type="scientific">Acidicapsa dinghuensis</name>
    <dbReference type="NCBI Taxonomy" id="2218256"/>
    <lineage>
        <taxon>Bacteria</taxon>
        <taxon>Pseudomonadati</taxon>
        <taxon>Acidobacteriota</taxon>
        <taxon>Terriglobia</taxon>
        <taxon>Terriglobales</taxon>
        <taxon>Acidobacteriaceae</taxon>
        <taxon>Acidicapsa</taxon>
    </lineage>
</organism>
<dbReference type="Proteomes" id="UP001596091">
    <property type="component" value="Unassembled WGS sequence"/>
</dbReference>
<evidence type="ECO:0000256" key="5">
    <source>
        <dbReference type="SAM" id="MobiDB-lite"/>
    </source>
</evidence>
<evidence type="ECO:0000256" key="3">
    <source>
        <dbReference type="ARBA" id="ARBA00023004"/>
    </source>
</evidence>
<dbReference type="RefSeq" id="WP_263341962.1">
    <property type="nucleotide sequence ID" value="NZ_JAGSYH010000009.1"/>
</dbReference>
<comment type="caution">
    <text evidence="7">The sequence shown here is derived from an EMBL/GenBank/DDBJ whole genome shotgun (WGS) entry which is preliminary data.</text>
</comment>
<evidence type="ECO:0000256" key="4">
    <source>
        <dbReference type="PROSITE-ProRule" id="PRU00433"/>
    </source>
</evidence>
<name>A0ABW1EIX5_9BACT</name>
<evidence type="ECO:0000259" key="6">
    <source>
        <dbReference type="PROSITE" id="PS51007"/>
    </source>
</evidence>
<keyword evidence="8" id="KW-1185">Reference proteome</keyword>
<feature type="domain" description="Cytochrome c" evidence="6">
    <location>
        <begin position="503"/>
        <end position="595"/>
    </location>
</feature>
<dbReference type="PANTHER" id="PTHR33546">
    <property type="entry name" value="LARGE, MULTIFUNCTIONAL SECRETED PROTEIN-RELATED"/>
    <property type="match status" value="1"/>
</dbReference>
<keyword evidence="1 4" id="KW-0349">Heme</keyword>
<dbReference type="InterPro" id="IPR011042">
    <property type="entry name" value="6-blade_b-propeller_TolB-like"/>
</dbReference>
<dbReference type="PANTHER" id="PTHR33546:SF1">
    <property type="entry name" value="LARGE, MULTIFUNCTIONAL SECRETED PROTEIN"/>
    <property type="match status" value="1"/>
</dbReference>
<sequence>MRFFSSPRILASAVLALGIFAAFSLVIGNVPAHLNHSTVKAASTCSDDSGLKLPPGFCATIFADDIGHARHLVVSADNVVYVNTWSGRYYGNKPTHEGGFLVALQDKSGSGKADVIQRFGLTEADGSRGGTGVGLYNGWIYAEMNDKIVRYKLPAGSIVPTGAPETIVSGLPLNGDHPMHPFYISTEGMLYVDVATATNACQEKNRTLQSPGITPCTELETRGGIWRFDAKKTGQTFSPAERYATGIRNAEGFGVDKTGNVVYITQHGRDQLHANWPSIYKPEQEATLPSEEVMILKDHGDYGWPECYYDPGLKRLILAPEYGGDGSKAGVCSTKTGPFAAFPAHWGPNGMVFYDRKQFPAAYQRGLFIAFHGSWDRAPYTQGGYNIVYQAITRSGTPGRCEIFADGFAGGTVSPDGATHRPSGVAEGSDGALYVADDVAGRIYRITYVGGNAASTAAPNYTPCPSLTAAPEEASAAAAQPPEGNHADAGNAALPVPEGATQEQVALGDRIYHGQVNGAPCMACHGANGGGTPLGPDLTKDKWLWSDGSWKGIAKTIDDGVLNPKQYRSAMPAKGGAQLTPEQVEAVAAYVWSISHHK</sequence>
<dbReference type="InterPro" id="IPR054539">
    <property type="entry name" value="Beta-prop_PDH"/>
</dbReference>
<evidence type="ECO:0000256" key="1">
    <source>
        <dbReference type="ARBA" id="ARBA00022617"/>
    </source>
</evidence>
<dbReference type="PROSITE" id="PS51007">
    <property type="entry name" value="CYTC"/>
    <property type="match status" value="1"/>
</dbReference>
<accession>A0ABW1EIX5</accession>
<reference evidence="8" key="1">
    <citation type="journal article" date="2019" name="Int. J. Syst. Evol. Microbiol.">
        <title>The Global Catalogue of Microorganisms (GCM) 10K type strain sequencing project: providing services to taxonomists for standard genome sequencing and annotation.</title>
        <authorList>
            <consortium name="The Broad Institute Genomics Platform"/>
            <consortium name="The Broad Institute Genome Sequencing Center for Infectious Disease"/>
            <person name="Wu L."/>
            <person name="Ma J."/>
        </authorList>
    </citation>
    <scope>NUCLEOTIDE SEQUENCE [LARGE SCALE GENOMIC DNA]</scope>
    <source>
        <strain evidence="8">JCM 4087</strain>
    </source>
</reference>
<dbReference type="SUPFAM" id="SSF50952">
    <property type="entry name" value="Soluble quinoprotein glucose dehydrogenase"/>
    <property type="match status" value="1"/>
</dbReference>
<dbReference type="InterPro" id="IPR011041">
    <property type="entry name" value="Quinoprot_gluc/sorb_DH_b-prop"/>
</dbReference>
<feature type="region of interest" description="Disordered" evidence="5">
    <location>
        <begin position="472"/>
        <end position="494"/>
    </location>
</feature>
<feature type="compositionally biased region" description="Low complexity" evidence="5">
    <location>
        <begin position="472"/>
        <end position="483"/>
    </location>
</feature>